<accession>A0A2T3KN35</accession>
<feature type="domain" description="Bacterial type II secretion system protein E" evidence="2">
    <location>
        <begin position="13"/>
        <end position="298"/>
    </location>
</feature>
<comment type="similarity">
    <text evidence="1">Belongs to the GSP E family.</text>
</comment>
<dbReference type="PANTHER" id="PTHR30486">
    <property type="entry name" value="TWITCHING MOTILITY PROTEIN PILT"/>
    <property type="match status" value="1"/>
</dbReference>
<organism evidence="3 4">
    <name type="scientific">Photobacterium kishitanii</name>
    <dbReference type="NCBI Taxonomy" id="318456"/>
    <lineage>
        <taxon>Bacteria</taxon>
        <taxon>Pseudomonadati</taxon>
        <taxon>Pseudomonadota</taxon>
        <taxon>Gammaproteobacteria</taxon>
        <taxon>Vibrionales</taxon>
        <taxon>Vibrionaceae</taxon>
        <taxon>Photobacterium</taxon>
    </lineage>
</organism>
<gene>
    <name evidence="3" type="ORF">C9J27_03940</name>
</gene>
<dbReference type="Gene3D" id="3.30.450.90">
    <property type="match status" value="1"/>
</dbReference>
<comment type="caution">
    <text evidence="3">The sequence shown here is derived from an EMBL/GenBank/DDBJ whole genome shotgun (WGS) entry which is preliminary data.</text>
</comment>
<dbReference type="InterPro" id="IPR001482">
    <property type="entry name" value="T2SS/T4SS_dom"/>
</dbReference>
<dbReference type="RefSeq" id="WP_107288911.1">
    <property type="nucleotide sequence ID" value="NZ_PYNF01000002.1"/>
</dbReference>
<reference evidence="3 4" key="1">
    <citation type="submission" date="2018-01" db="EMBL/GenBank/DDBJ databases">
        <title>Whole genome sequencing of Histamine producing bacteria.</title>
        <authorList>
            <person name="Butler K."/>
        </authorList>
    </citation>
    <scope>NUCLEOTIDE SEQUENCE [LARGE SCALE GENOMIC DNA]</scope>
    <source>
        <strain evidence="3 4">FS-7.2</strain>
    </source>
</reference>
<dbReference type="Proteomes" id="UP000241426">
    <property type="component" value="Unassembled WGS sequence"/>
</dbReference>
<sequence>MNGFYSRESVHYCLGEAIEKGATEIHVNEGDFVKFEIGGRIIKFSEHRLDTHEVANFCNTLYKSETGTSIVISGSEIDHEFEFKYLKKDEKVKKSRTFRVNSAAATVSSIVCPSITIRVLSETPPPWGKYGYEQEIWDAWRPESGLILIGGSTGSGKSTLLASGIRRILSEMNDEKIVTLESPIEYNLKPYEKENTIVVQRSVPKNTKTFKIGLESSLRQNPTIIVVGESRDAETIRTVLLACQTGHLVYTTTHVNSVAETIPRMLSEFPVNEHHTYLSALLYNTRMIINQKIVKSLDGGVVGLREFLVITPEIRDRLEFVPLLELKKIMRKLVNARGQSFYKHALRYYKEGLLDKKEIDRLRIENEREME</sequence>
<dbReference type="Pfam" id="PF00437">
    <property type="entry name" value="T2SSE"/>
    <property type="match status" value="1"/>
</dbReference>
<dbReference type="SUPFAM" id="SSF52540">
    <property type="entry name" value="P-loop containing nucleoside triphosphate hydrolases"/>
    <property type="match status" value="1"/>
</dbReference>
<evidence type="ECO:0000256" key="1">
    <source>
        <dbReference type="ARBA" id="ARBA00006611"/>
    </source>
</evidence>
<dbReference type="EMBL" id="PYNF01000002">
    <property type="protein sequence ID" value="PSV01184.1"/>
    <property type="molecule type" value="Genomic_DNA"/>
</dbReference>
<dbReference type="AlphaFoldDB" id="A0A2T3KN35"/>
<evidence type="ECO:0000313" key="3">
    <source>
        <dbReference type="EMBL" id="PSV01184.1"/>
    </source>
</evidence>
<proteinExistence type="inferred from homology"/>
<name>A0A2T3KN35_9GAMM</name>
<dbReference type="InterPro" id="IPR050921">
    <property type="entry name" value="T4SS_GSP_E_ATPase"/>
</dbReference>
<dbReference type="GO" id="GO:0016887">
    <property type="term" value="F:ATP hydrolysis activity"/>
    <property type="evidence" value="ECO:0007669"/>
    <property type="project" value="InterPro"/>
</dbReference>
<protein>
    <recommendedName>
        <fullName evidence="2">Bacterial type II secretion system protein E domain-containing protein</fullName>
    </recommendedName>
</protein>
<dbReference type="InterPro" id="IPR027417">
    <property type="entry name" value="P-loop_NTPase"/>
</dbReference>
<evidence type="ECO:0000313" key="4">
    <source>
        <dbReference type="Proteomes" id="UP000241426"/>
    </source>
</evidence>
<dbReference type="PANTHER" id="PTHR30486:SF6">
    <property type="entry name" value="TYPE IV PILUS RETRACTATION ATPASE PILT"/>
    <property type="match status" value="1"/>
</dbReference>
<dbReference type="Gene3D" id="3.40.50.300">
    <property type="entry name" value="P-loop containing nucleotide triphosphate hydrolases"/>
    <property type="match status" value="1"/>
</dbReference>
<evidence type="ECO:0000259" key="2">
    <source>
        <dbReference type="Pfam" id="PF00437"/>
    </source>
</evidence>